<dbReference type="PRINTS" id="PR00988">
    <property type="entry name" value="URIDINKINASE"/>
</dbReference>
<dbReference type="GO" id="GO:0004849">
    <property type="term" value="F:uridine kinase activity"/>
    <property type="evidence" value="ECO:0007669"/>
    <property type="project" value="UniProtKB-EC"/>
</dbReference>
<protein>
    <recommendedName>
        <fullName evidence="2">uridine/cytidine kinase</fullName>
        <ecNumber evidence="2">2.7.1.48</ecNumber>
    </recommendedName>
</protein>
<accession>A0AAD2GAE9</accession>
<dbReference type="EMBL" id="CAKOGP040002313">
    <property type="protein sequence ID" value="CAJ1967079.1"/>
    <property type="molecule type" value="Genomic_DNA"/>
</dbReference>
<keyword evidence="4" id="KW-0547">Nucleotide-binding</keyword>
<keyword evidence="8" id="KW-1185">Reference proteome</keyword>
<sequence length="230" mass="25762">MTKPIILGIAGGTGAGKTTLAKAVFRAVGGSKNAVYLTHDHYYRDISHKTMEERSKTNFDHPDSLETDMLVKHVQQLKRGHTAELPNYDFSTHCRTAVKTLVHPKSVIIVEGILLFTSLELCNEMDMKIFVDADNDTRVLRRIGRDTVERGRTLESIMTQYTRHVKPMHGQWVEPSKTRADIIVNSETGHSLDIAIKMISDHLLVASGILRNDTAKGEDNEQNEAKDAIE</sequence>
<proteinExistence type="predicted"/>
<keyword evidence="3" id="KW-0808">Transferase</keyword>
<dbReference type="InterPro" id="IPR027417">
    <property type="entry name" value="P-loop_NTPase"/>
</dbReference>
<dbReference type="SUPFAM" id="SSF52540">
    <property type="entry name" value="P-loop containing nucleoside triphosphate hydrolases"/>
    <property type="match status" value="1"/>
</dbReference>
<dbReference type="NCBIfam" id="NF004018">
    <property type="entry name" value="PRK05480.1"/>
    <property type="match status" value="1"/>
</dbReference>
<evidence type="ECO:0000256" key="4">
    <source>
        <dbReference type="ARBA" id="ARBA00022741"/>
    </source>
</evidence>
<dbReference type="AlphaFoldDB" id="A0AAD2GAE9"/>
<gene>
    <name evidence="7" type="ORF">CYCCA115_LOCUS22603</name>
</gene>
<comment type="caution">
    <text evidence="7">The sequence shown here is derived from an EMBL/GenBank/DDBJ whole genome shotgun (WGS) entry which is preliminary data.</text>
</comment>
<organism evidence="7 8">
    <name type="scientific">Cylindrotheca closterium</name>
    <dbReference type="NCBI Taxonomy" id="2856"/>
    <lineage>
        <taxon>Eukaryota</taxon>
        <taxon>Sar</taxon>
        <taxon>Stramenopiles</taxon>
        <taxon>Ochrophyta</taxon>
        <taxon>Bacillariophyta</taxon>
        <taxon>Bacillariophyceae</taxon>
        <taxon>Bacillariophycidae</taxon>
        <taxon>Bacillariales</taxon>
        <taxon>Bacillariaceae</taxon>
        <taxon>Cylindrotheca</taxon>
    </lineage>
</organism>
<dbReference type="GO" id="GO:0005524">
    <property type="term" value="F:ATP binding"/>
    <property type="evidence" value="ECO:0007669"/>
    <property type="project" value="InterPro"/>
</dbReference>
<dbReference type="InterPro" id="IPR000764">
    <property type="entry name" value="Uridine_kinase-like"/>
</dbReference>
<evidence type="ECO:0000256" key="1">
    <source>
        <dbReference type="ARBA" id="ARBA00004690"/>
    </source>
</evidence>
<reference evidence="7" key="1">
    <citation type="submission" date="2023-08" db="EMBL/GenBank/DDBJ databases">
        <authorList>
            <person name="Audoor S."/>
            <person name="Bilcke G."/>
        </authorList>
    </citation>
    <scope>NUCLEOTIDE SEQUENCE</scope>
</reference>
<dbReference type="EC" id="2.7.1.48" evidence="2"/>
<dbReference type="PANTHER" id="PTHR10285">
    <property type="entry name" value="URIDINE KINASE"/>
    <property type="match status" value="1"/>
</dbReference>
<keyword evidence="5" id="KW-0418">Kinase</keyword>
<name>A0AAD2GAE9_9STRA</name>
<evidence type="ECO:0000313" key="8">
    <source>
        <dbReference type="Proteomes" id="UP001295423"/>
    </source>
</evidence>
<evidence type="ECO:0000259" key="6">
    <source>
        <dbReference type="Pfam" id="PF00485"/>
    </source>
</evidence>
<comment type="pathway">
    <text evidence="1">Pyrimidine metabolism; UMP biosynthesis via salvage pathway; UMP from uridine: step 1/1.</text>
</comment>
<evidence type="ECO:0000313" key="7">
    <source>
        <dbReference type="EMBL" id="CAJ1967079.1"/>
    </source>
</evidence>
<dbReference type="CDD" id="cd02023">
    <property type="entry name" value="UMPK"/>
    <property type="match status" value="1"/>
</dbReference>
<dbReference type="InterPro" id="IPR006083">
    <property type="entry name" value="PRK/URK"/>
</dbReference>
<evidence type="ECO:0000256" key="3">
    <source>
        <dbReference type="ARBA" id="ARBA00022679"/>
    </source>
</evidence>
<dbReference type="Gene3D" id="3.40.50.300">
    <property type="entry name" value="P-loop containing nucleotide triphosphate hydrolases"/>
    <property type="match status" value="1"/>
</dbReference>
<feature type="domain" description="Phosphoribulokinase/uridine kinase" evidence="6">
    <location>
        <begin position="6"/>
        <end position="186"/>
    </location>
</feature>
<evidence type="ECO:0000256" key="2">
    <source>
        <dbReference type="ARBA" id="ARBA00012137"/>
    </source>
</evidence>
<dbReference type="Pfam" id="PF00485">
    <property type="entry name" value="PRK"/>
    <property type="match status" value="1"/>
</dbReference>
<dbReference type="Proteomes" id="UP001295423">
    <property type="component" value="Unassembled WGS sequence"/>
</dbReference>
<evidence type="ECO:0000256" key="5">
    <source>
        <dbReference type="ARBA" id="ARBA00022777"/>
    </source>
</evidence>